<keyword evidence="2 4" id="KW-0853">WD repeat</keyword>
<dbReference type="GeneID" id="28835576"/>
<evidence type="ECO:0000256" key="4">
    <source>
        <dbReference type="PROSITE-ProRule" id="PRU00221"/>
    </source>
</evidence>
<evidence type="ECO:0000259" key="6">
    <source>
        <dbReference type="PROSITE" id="PS50181"/>
    </source>
</evidence>
<keyword evidence="3" id="KW-0677">Repeat</keyword>
<dbReference type="PROSITE" id="PS50181">
    <property type="entry name" value="FBOX"/>
    <property type="match status" value="1"/>
</dbReference>
<dbReference type="SUPFAM" id="SSF50978">
    <property type="entry name" value="WD40 repeat-like"/>
    <property type="match status" value="1"/>
</dbReference>
<comment type="similarity">
    <text evidence="1">Belongs to the WD repeat MET30/SCONB/SCON-2 family.</text>
</comment>
<dbReference type="EMBL" id="KV460211">
    <property type="protein sequence ID" value="OBT99777.1"/>
    <property type="molecule type" value="Genomic_DNA"/>
</dbReference>
<dbReference type="RefSeq" id="XP_018133510.1">
    <property type="nucleotide sequence ID" value="XM_018271701.2"/>
</dbReference>
<reference evidence="8" key="2">
    <citation type="journal article" date="2018" name="Nat. Commun.">
        <title>Extreme sensitivity to ultraviolet light in the fungal pathogen causing white-nose syndrome of bats.</title>
        <authorList>
            <person name="Palmer J.M."/>
            <person name="Drees K.P."/>
            <person name="Foster J.T."/>
            <person name="Lindner D.L."/>
        </authorList>
    </citation>
    <scope>NUCLEOTIDE SEQUENCE [LARGE SCALE GENOMIC DNA]</scope>
    <source>
        <strain evidence="8">UAMH 10579</strain>
    </source>
</reference>
<evidence type="ECO:0000256" key="2">
    <source>
        <dbReference type="ARBA" id="ARBA00022574"/>
    </source>
</evidence>
<dbReference type="Gene3D" id="2.130.10.10">
    <property type="entry name" value="YVTN repeat-like/Quinoprotein amine dehydrogenase"/>
    <property type="match status" value="2"/>
</dbReference>
<dbReference type="Pfam" id="PF00400">
    <property type="entry name" value="WD40"/>
    <property type="match status" value="6"/>
</dbReference>
<name>A0A1B8GVC1_9PEZI</name>
<feature type="domain" description="F-box" evidence="6">
    <location>
        <begin position="262"/>
        <end position="308"/>
    </location>
</feature>
<gene>
    <name evidence="7" type="ORF">VE01_02190</name>
</gene>
<dbReference type="InterPro" id="IPR036322">
    <property type="entry name" value="WD40_repeat_dom_sf"/>
</dbReference>
<feature type="region of interest" description="Disordered" evidence="5">
    <location>
        <begin position="69"/>
        <end position="110"/>
    </location>
</feature>
<dbReference type="InterPro" id="IPR001680">
    <property type="entry name" value="WD40_rpt"/>
</dbReference>
<dbReference type="Gene3D" id="1.20.1280.50">
    <property type="match status" value="1"/>
</dbReference>
<dbReference type="InterPro" id="IPR020472">
    <property type="entry name" value="WD40_PAC1"/>
</dbReference>
<dbReference type="SUPFAM" id="SSF81383">
    <property type="entry name" value="F-box domain"/>
    <property type="match status" value="1"/>
</dbReference>
<sequence>MEKSQSTLYVDDVDQATESFYIPSHTDSGTGAYSHAYPPAIRRQRLRSLPLGLGDDVADLFRRSMHLGPSSQDTFIEREDKDKGKSSSSSTTAAAPTATLKPPKPETRIRGLIRRASVSLLNHAKPKPRRASHSHADMPFESAGARPTTSAGAAWHKLKSAASFRHTRAETVGYGYRGHHEALRAFDDVDEPIPGRGNAPPIIPRRGGGEAARATAAAQNEMLRRRQIEKEVYLDCESAVELALPLYGLQQRDVEEDAIVRIDFVGSLPEELAVHILSMLDHRGLAQASEVSKRWYQVANTNYVWKESFYRDNSTTFAMGKPVKPGTGLGLPPTLPEKEWKQVYKARQQLERNWREGEALAVYLHGHTDSIYCVQFDEHKIITGSRDKTFRVWDIHTYKCLLVVGPPAITSSPTLLTTATGAPTHYAEVSAPQPSTGVQSLSPYTTGHSTPPTLSYATHHDASILCLQYDASILVTGSSDGTCIIHSIADSYRPIRRLQHHSAAVLNLAFDDKYIVTCSKDCTIAVFHRDTGALHRHLHGHTGPVNAVQLRDNVVVSCSGDFSVRLWNIETGRCIREFAGHTKGLACSQLSDDGRLIASAGNDQVIRIWDAHTGDCIRTIDAHELLVRSLHIDSVSGRLISGSYDHGIKVFDLATGGLLLDFPKWHASWVLGARGDYRRIVSTGQIPRVLIMDFGGGVEGVDMLESGALVAEGEGAREEVDAWVKRDEVEREGGWRVECC</sequence>
<dbReference type="PANTHER" id="PTHR14604:SF4">
    <property type="entry name" value="F-BOX DOMAIN-CONTAINING PROTEIN"/>
    <property type="match status" value="1"/>
</dbReference>
<dbReference type="Pfam" id="PF12937">
    <property type="entry name" value="F-box-like"/>
    <property type="match status" value="1"/>
</dbReference>
<feature type="repeat" description="WD" evidence="4">
    <location>
        <begin position="620"/>
        <end position="661"/>
    </location>
</feature>
<dbReference type="InterPro" id="IPR019775">
    <property type="entry name" value="WD40_repeat_CS"/>
</dbReference>
<dbReference type="InterPro" id="IPR050995">
    <property type="entry name" value="WD-F-box_domain-protein"/>
</dbReference>
<dbReference type="InterPro" id="IPR036047">
    <property type="entry name" value="F-box-like_dom_sf"/>
</dbReference>
<dbReference type="OrthoDB" id="19711at2759"/>
<dbReference type="PRINTS" id="PR00320">
    <property type="entry name" value="GPROTEINBRPT"/>
</dbReference>
<feature type="repeat" description="WD" evidence="4">
    <location>
        <begin position="578"/>
        <end position="619"/>
    </location>
</feature>
<feature type="region of interest" description="Disordered" evidence="5">
    <location>
        <begin position="189"/>
        <end position="208"/>
    </location>
</feature>
<feature type="repeat" description="WD" evidence="4">
    <location>
        <begin position="538"/>
        <end position="577"/>
    </location>
</feature>
<evidence type="ECO:0000256" key="5">
    <source>
        <dbReference type="SAM" id="MobiDB-lite"/>
    </source>
</evidence>
<evidence type="ECO:0000313" key="8">
    <source>
        <dbReference type="Proteomes" id="UP000091956"/>
    </source>
</evidence>
<evidence type="ECO:0000313" key="7">
    <source>
        <dbReference type="EMBL" id="OBT99777.1"/>
    </source>
</evidence>
<dbReference type="STRING" id="342668.A0A1B8GVC1"/>
<dbReference type="PROSITE" id="PS50082">
    <property type="entry name" value="WD_REPEATS_2"/>
    <property type="match status" value="4"/>
</dbReference>
<feature type="compositionally biased region" description="Basic and acidic residues" evidence="5">
    <location>
        <begin position="75"/>
        <end position="85"/>
    </location>
</feature>
<dbReference type="AlphaFoldDB" id="A0A1B8GVC1"/>
<reference evidence="7 8" key="1">
    <citation type="submission" date="2016-03" db="EMBL/GenBank/DDBJ databases">
        <title>Comparative genomics of Pseudogymnoascus destructans, the fungus causing white-nose syndrome of bats.</title>
        <authorList>
            <person name="Palmer J.M."/>
            <person name="Drees K.P."/>
            <person name="Foster J.T."/>
            <person name="Lindner D.L."/>
        </authorList>
    </citation>
    <scope>NUCLEOTIDE SEQUENCE [LARGE SCALE GENOMIC DNA]</scope>
    <source>
        <strain evidence="7 8">UAMH 10579</strain>
    </source>
</reference>
<feature type="compositionally biased region" description="Low complexity" evidence="5">
    <location>
        <begin position="86"/>
        <end position="101"/>
    </location>
</feature>
<organism evidence="7 8">
    <name type="scientific">Pseudogymnoascus verrucosus</name>
    <dbReference type="NCBI Taxonomy" id="342668"/>
    <lineage>
        <taxon>Eukaryota</taxon>
        <taxon>Fungi</taxon>
        <taxon>Dikarya</taxon>
        <taxon>Ascomycota</taxon>
        <taxon>Pezizomycotina</taxon>
        <taxon>Leotiomycetes</taxon>
        <taxon>Thelebolales</taxon>
        <taxon>Thelebolaceae</taxon>
        <taxon>Pseudogymnoascus</taxon>
    </lineage>
</organism>
<dbReference type="PANTHER" id="PTHR14604">
    <property type="entry name" value="WD40 REPEAT PF20"/>
    <property type="match status" value="1"/>
</dbReference>
<protein>
    <recommendedName>
        <fullName evidence="6">F-box domain-containing protein</fullName>
    </recommendedName>
</protein>
<feature type="repeat" description="WD" evidence="4">
    <location>
        <begin position="364"/>
        <end position="403"/>
    </location>
</feature>
<dbReference type="SMART" id="SM00256">
    <property type="entry name" value="FBOX"/>
    <property type="match status" value="1"/>
</dbReference>
<evidence type="ECO:0000256" key="3">
    <source>
        <dbReference type="ARBA" id="ARBA00022737"/>
    </source>
</evidence>
<dbReference type="PROSITE" id="PS00678">
    <property type="entry name" value="WD_REPEATS_1"/>
    <property type="match status" value="2"/>
</dbReference>
<dbReference type="PROSITE" id="PS50294">
    <property type="entry name" value="WD_REPEATS_REGION"/>
    <property type="match status" value="3"/>
</dbReference>
<dbReference type="InterPro" id="IPR015943">
    <property type="entry name" value="WD40/YVTN_repeat-like_dom_sf"/>
</dbReference>
<evidence type="ECO:0000256" key="1">
    <source>
        <dbReference type="ARBA" id="ARBA00007968"/>
    </source>
</evidence>
<keyword evidence="8" id="KW-1185">Reference proteome</keyword>
<accession>A0A1B8GVC1</accession>
<dbReference type="Proteomes" id="UP000091956">
    <property type="component" value="Unassembled WGS sequence"/>
</dbReference>
<dbReference type="CDD" id="cd00200">
    <property type="entry name" value="WD40"/>
    <property type="match status" value="1"/>
</dbReference>
<proteinExistence type="inferred from homology"/>
<dbReference type="SMART" id="SM00320">
    <property type="entry name" value="WD40"/>
    <property type="match status" value="6"/>
</dbReference>
<dbReference type="InterPro" id="IPR001810">
    <property type="entry name" value="F-box_dom"/>
</dbReference>